<feature type="transmembrane region" description="Helical" evidence="3">
    <location>
        <begin position="24"/>
        <end position="44"/>
    </location>
</feature>
<dbReference type="KEGG" id="pstg:E8M01_26775"/>
<feature type="region of interest" description="Disordered" evidence="2">
    <location>
        <begin position="174"/>
        <end position="193"/>
    </location>
</feature>
<sequence length="397" mass="41327">MPGLAVLLKRLNPGLAPVSPAERLRASVGALVGILVTGLVTKLALGTSAELPLLIAPMGASAVLLFAVPSSPLAQPWSILGGNMVAALIGVTAAAFITDPFVAAAVAGGAAIGAMMLLGCLHPPGGAVALTAVLGGPAVQAAGYGFVLWPVGVNSLLLLAVALIFNNLTGRRYPHRQPPSPALDHKTDDPKPTARLGFTSADLDAAIAAHGELLDVDRDDLEGILHQAEQRAFHRRSGEITCADIMSRDVAAVSPESPWRDALALLRAHRVKALPVTTEDARVVGIVTQTDLLDKVAWGRKGPRIGLAHRFRRAARLERAPQATVEEIMTTPVRSARPETLIAELVPLMADGGWHHLPIVSAHGQLVGVVTQSDLIAALFHGRVTAKVEDGLPAKAA</sequence>
<dbReference type="PANTHER" id="PTHR33741:SF5">
    <property type="entry name" value="TRANSMEMBRANE PROTEIN DDB_G0269096-RELATED"/>
    <property type="match status" value="1"/>
</dbReference>
<dbReference type="InterPro" id="IPR007065">
    <property type="entry name" value="HPP"/>
</dbReference>
<dbReference type="SMART" id="SM00116">
    <property type="entry name" value="CBS"/>
    <property type="match status" value="2"/>
</dbReference>
<keyword evidence="3" id="KW-1133">Transmembrane helix</keyword>
<feature type="transmembrane region" description="Helical" evidence="3">
    <location>
        <begin position="144"/>
        <end position="166"/>
    </location>
</feature>
<keyword evidence="3" id="KW-0812">Transmembrane</keyword>
<dbReference type="SUPFAM" id="SSF54631">
    <property type="entry name" value="CBS-domain pair"/>
    <property type="match status" value="1"/>
</dbReference>
<feature type="transmembrane region" description="Helical" evidence="3">
    <location>
        <begin position="51"/>
        <end position="71"/>
    </location>
</feature>
<dbReference type="OrthoDB" id="9811720at2"/>
<dbReference type="PANTHER" id="PTHR33741">
    <property type="entry name" value="TRANSMEMBRANE PROTEIN DDB_G0269096-RELATED"/>
    <property type="match status" value="1"/>
</dbReference>
<dbReference type="EMBL" id="CP039690">
    <property type="protein sequence ID" value="QCI67511.1"/>
    <property type="molecule type" value="Genomic_DNA"/>
</dbReference>
<feature type="compositionally biased region" description="Basic and acidic residues" evidence="2">
    <location>
        <begin position="183"/>
        <end position="192"/>
    </location>
</feature>
<keyword evidence="6" id="KW-1185">Reference proteome</keyword>
<name>A0A4D7B3Q3_9HYPH</name>
<evidence type="ECO:0000259" key="4">
    <source>
        <dbReference type="PROSITE" id="PS51371"/>
    </source>
</evidence>
<evidence type="ECO:0000256" key="2">
    <source>
        <dbReference type="SAM" id="MobiDB-lite"/>
    </source>
</evidence>
<accession>A0A4D7B3Q3</accession>
<dbReference type="InterPro" id="IPR058581">
    <property type="entry name" value="TM_HPP"/>
</dbReference>
<dbReference type="Gene3D" id="3.10.580.10">
    <property type="entry name" value="CBS-domain"/>
    <property type="match status" value="1"/>
</dbReference>
<dbReference type="AlphaFoldDB" id="A0A4D7B3Q3"/>
<evidence type="ECO:0000313" key="5">
    <source>
        <dbReference type="EMBL" id="QCI67511.1"/>
    </source>
</evidence>
<keyword evidence="1" id="KW-0129">CBS domain</keyword>
<proteinExistence type="predicted"/>
<feature type="domain" description="CBS" evidence="4">
    <location>
        <begin position="329"/>
        <end position="385"/>
    </location>
</feature>
<protein>
    <submittedName>
        <fullName evidence="5">HPP family protein</fullName>
    </submittedName>
</protein>
<dbReference type="CDD" id="cd04600">
    <property type="entry name" value="CBS_pair_HPP_assoc"/>
    <property type="match status" value="1"/>
</dbReference>
<feature type="transmembrane region" description="Helical" evidence="3">
    <location>
        <begin position="77"/>
        <end position="97"/>
    </location>
</feature>
<dbReference type="PROSITE" id="PS51371">
    <property type="entry name" value="CBS"/>
    <property type="match status" value="2"/>
</dbReference>
<keyword evidence="3" id="KW-0472">Membrane</keyword>
<evidence type="ECO:0000256" key="1">
    <source>
        <dbReference type="PROSITE-ProRule" id="PRU00703"/>
    </source>
</evidence>
<organism evidence="5 6">
    <name type="scientific">Phreatobacter stygius</name>
    <dbReference type="NCBI Taxonomy" id="1940610"/>
    <lineage>
        <taxon>Bacteria</taxon>
        <taxon>Pseudomonadati</taxon>
        <taxon>Pseudomonadota</taxon>
        <taxon>Alphaproteobacteria</taxon>
        <taxon>Hyphomicrobiales</taxon>
        <taxon>Phreatobacteraceae</taxon>
        <taxon>Phreatobacter</taxon>
    </lineage>
</organism>
<reference evidence="5 6" key="1">
    <citation type="submission" date="2019-04" db="EMBL/GenBank/DDBJ databases">
        <title>Phreatobacter aquaticus sp. nov.</title>
        <authorList>
            <person name="Choi A."/>
        </authorList>
    </citation>
    <scope>NUCLEOTIDE SEQUENCE [LARGE SCALE GENOMIC DNA]</scope>
    <source>
        <strain evidence="5 6">KCTC 52518</strain>
    </source>
</reference>
<evidence type="ECO:0000256" key="3">
    <source>
        <dbReference type="SAM" id="Phobius"/>
    </source>
</evidence>
<dbReference type="InterPro" id="IPR046342">
    <property type="entry name" value="CBS_dom_sf"/>
</dbReference>
<feature type="domain" description="CBS" evidence="4">
    <location>
        <begin position="246"/>
        <end position="304"/>
    </location>
</feature>
<dbReference type="InterPro" id="IPR000644">
    <property type="entry name" value="CBS_dom"/>
</dbReference>
<dbReference type="Pfam" id="PF00571">
    <property type="entry name" value="CBS"/>
    <property type="match status" value="2"/>
</dbReference>
<dbReference type="Pfam" id="PF04982">
    <property type="entry name" value="TM_HPP"/>
    <property type="match status" value="1"/>
</dbReference>
<evidence type="ECO:0000313" key="6">
    <source>
        <dbReference type="Proteomes" id="UP000298781"/>
    </source>
</evidence>
<gene>
    <name evidence="5" type="ORF">E8M01_26775</name>
</gene>
<dbReference type="Proteomes" id="UP000298781">
    <property type="component" value="Chromosome"/>
</dbReference>
<dbReference type="RefSeq" id="WP_136962942.1">
    <property type="nucleotide sequence ID" value="NZ_CP039690.1"/>
</dbReference>